<protein>
    <recommendedName>
        <fullName evidence="1">Thioredoxin domain-containing protein</fullName>
    </recommendedName>
</protein>
<gene>
    <name evidence="2" type="ORF">Solivirus1_73</name>
</gene>
<dbReference type="SUPFAM" id="SSF52833">
    <property type="entry name" value="Thioredoxin-like"/>
    <property type="match status" value="1"/>
</dbReference>
<feature type="domain" description="Thioredoxin" evidence="1">
    <location>
        <begin position="4"/>
        <end position="44"/>
    </location>
</feature>
<dbReference type="Pfam" id="PF00085">
    <property type="entry name" value="Thioredoxin"/>
    <property type="match status" value="1"/>
</dbReference>
<accession>A0A3G5AFC4</accession>
<evidence type="ECO:0000313" key="2">
    <source>
        <dbReference type="EMBL" id="AYV85916.1"/>
    </source>
</evidence>
<organism evidence="2">
    <name type="scientific">Solivirus sp</name>
    <dbReference type="NCBI Taxonomy" id="2487772"/>
    <lineage>
        <taxon>Viruses</taxon>
        <taxon>Pithoviruses</taxon>
    </lineage>
</organism>
<reference evidence="2" key="1">
    <citation type="submission" date="2018-10" db="EMBL/GenBank/DDBJ databases">
        <title>Hidden diversity of soil giant viruses.</title>
        <authorList>
            <person name="Schulz F."/>
            <person name="Alteio L."/>
            <person name="Goudeau D."/>
            <person name="Ryan E.M."/>
            <person name="Malmstrom R.R."/>
            <person name="Blanchard J."/>
            <person name="Woyke T."/>
        </authorList>
    </citation>
    <scope>NUCLEOTIDE SEQUENCE</scope>
    <source>
        <strain evidence="2">SOV1</strain>
    </source>
</reference>
<dbReference type="Gene3D" id="3.40.30.10">
    <property type="entry name" value="Glutaredoxin"/>
    <property type="match status" value="1"/>
</dbReference>
<dbReference type="InterPro" id="IPR036249">
    <property type="entry name" value="Thioredoxin-like_sf"/>
</dbReference>
<dbReference type="InterPro" id="IPR013766">
    <property type="entry name" value="Thioredoxin_domain"/>
</dbReference>
<dbReference type="EMBL" id="MK072489">
    <property type="protein sequence ID" value="AYV85916.1"/>
    <property type="molecule type" value="Genomic_DNA"/>
</dbReference>
<name>A0A3G5AFC4_9VIRU</name>
<sequence length="127" mass="14220">MSNLPVIILISSESCGWCKKFAPEWEKLKAKLNGRARFVSFRVRPGESLPSALSDFVSDGKGWLPMIIMTSAAEYGKYFTSDDRVISSIGKMRANRYNAIEEEGKIKPANNPNTADAIALWFRQSSR</sequence>
<evidence type="ECO:0000259" key="1">
    <source>
        <dbReference type="Pfam" id="PF00085"/>
    </source>
</evidence>
<proteinExistence type="predicted"/>